<evidence type="ECO:0000256" key="4">
    <source>
        <dbReference type="ARBA" id="ARBA00023016"/>
    </source>
</evidence>
<feature type="non-terminal residue" evidence="11">
    <location>
        <position position="1"/>
    </location>
</feature>
<name>A0A232FFK8_9HYME</name>
<protein>
    <recommendedName>
        <fullName evidence="10">HSF-type DNA-binding domain-containing protein</fullName>
    </recommendedName>
</protein>
<keyword evidence="7" id="KW-0804">Transcription</keyword>
<evidence type="ECO:0000256" key="6">
    <source>
        <dbReference type="ARBA" id="ARBA00023159"/>
    </source>
</evidence>
<dbReference type="OrthoDB" id="60033at2759"/>
<evidence type="ECO:0000256" key="9">
    <source>
        <dbReference type="SAM" id="MobiDB-lite"/>
    </source>
</evidence>
<organism evidence="11 12">
    <name type="scientific">Trichomalopsis sarcophagae</name>
    <dbReference type="NCBI Taxonomy" id="543379"/>
    <lineage>
        <taxon>Eukaryota</taxon>
        <taxon>Metazoa</taxon>
        <taxon>Ecdysozoa</taxon>
        <taxon>Arthropoda</taxon>
        <taxon>Hexapoda</taxon>
        <taxon>Insecta</taxon>
        <taxon>Pterygota</taxon>
        <taxon>Neoptera</taxon>
        <taxon>Endopterygota</taxon>
        <taxon>Hymenoptera</taxon>
        <taxon>Apocrita</taxon>
        <taxon>Proctotrupomorpha</taxon>
        <taxon>Chalcidoidea</taxon>
        <taxon>Pteromalidae</taxon>
        <taxon>Pteromalinae</taxon>
        <taxon>Trichomalopsis</taxon>
    </lineage>
</organism>
<feature type="region of interest" description="Disordered" evidence="9">
    <location>
        <begin position="1"/>
        <end position="50"/>
    </location>
</feature>
<dbReference type="PANTHER" id="PTHR10015">
    <property type="entry name" value="HEAT SHOCK TRANSCRIPTION FACTOR"/>
    <property type="match status" value="1"/>
</dbReference>
<dbReference type="GO" id="GO:0003700">
    <property type="term" value="F:DNA-binding transcription factor activity"/>
    <property type="evidence" value="ECO:0007669"/>
    <property type="project" value="InterPro"/>
</dbReference>
<feature type="region of interest" description="Disordered" evidence="9">
    <location>
        <begin position="303"/>
        <end position="323"/>
    </location>
</feature>
<sequence length="769" mass="85340">SKLRQQQEATSRSQRKLPTRRAAEEVEDVSSSSSSGSSTAGQEERTGMHTITEMGTSVPAFLGKLWRLVEDPETDDLICWAPSKELLGFCCRQVDISVVLAGSIARWRKTLTYCHSKCLTTVEGVSLLGIKPSLHGSCYHIITSTTIWLVLCANGFHKKVSVELGGLKCDRDEMEFAHQYFCKDHPYLLEHIKRKIASNKTQDPSQAPIKPELMNRMLTEVRSMRGRQEHFDSRLGAMKRENEALWRELALLRQKHHKQQQIVNKLIHFLVSLVQPNRNSGLSMKRRYPLMIDDPSRIQERLKHRKMSKVQRSPTGPAIHELDSSDADLESDYIVAEMLDNDQAPMIESPEHQSVAEENMSEYYIDEPVQLPQDIEVCQNSHSSKKRFKGKKKGEETLLLEVPELDKVMPSPSSATQVENSRPTSSKPIPLATVRSSKLAAMAANMKKNQEVELDLDLDKYQATTETEPKDDSIIKLENILIVPDIMNGEYNQEPDESNGNTLPSSASSLSGNSAGSPIEVLQQNSPDAADVNNGSFGNLDFMTTGTAGNQTTTSMVNQDKQSPLSTQQQQQAQQQQDKNMSLSCVNTSDANFRLGSMEEVDTHLDTMQSELENLRDILRGEGYSIDANTLLGVSNFEKNLFGAEDPMSFGIPVNPDLDPHSNQEKDNDDDNHLNAAEQSDPNRKGELMTYSATPSLLDFDDDIFLGTSSSSPAPAVTDVANTGLSNDPLELSDNKGNIFDSLIAANTSNSPQSQKPSILLKNEDISST</sequence>
<dbReference type="InterPro" id="IPR036390">
    <property type="entry name" value="WH_DNA-bd_sf"/>
</dbReference>
<feature type="region of interest" description="Disordered" evidence="9">
    <location>
        <begin position="746"/>
        <end position="769"/>
    </location>
</feature>
<comment type="caution">
    <text evidence="11">The sequence shown here is derived from an EMBL/GenBank/DDBJ whole genome shotgun (WGS) entry which is preliminary data.</text>
</comment>
<keyword evidence="8" id="KW-0539">Nucleus</keyword>
<feature type="compositionally biased region" description="Polar residues" evidence="9">
    <location>
        <begin position="1"/>
        <end position="12"/>
    </location>
</feature>
<feature type="compositionally biased region" description="Low complexity" evidence="9">
    <location>
        <begin position="503"/>
        <end position="518"/>
    </location>
</feature>
<keyword evidence="6" id="KW-0010">Activator</keyword>
<feature type="compositionally biased region" description="Polar residues" evidence="9">
    <location>
        <begin position="555"/>
        <end position="567"/>
    </location>
</feature>
<evidence type="ECO:0000256" key="1">
    <source>
        <dbReference type="ARBA" id="ARBA00004123"/>
    </source>
</evidence>
<feature type="domain" description="HSF-type DNA-binding" evidence="10">
    <location>
        <begin position="57"/>
        <end position="195"/>
    </location>
</feature>
<evidence type="ECO:0000313" key="11">
    <source>
        <dbReference type="EMBL" id="OXU29238.1"/>
    </source>
</evidence>
<feature type="compositionally biased region" description="Polar residues" evidence="9">
    <location>
        <begin position="522"/>
        <end position="537"/>
    </location>
</feature>
<gene>
    <name evidence="11" type="ORF">TSAR_007474</name>
</gene>
<keyword evidence="4" id="KW-0346">Stress response</keyword>
<accession>A0A232FFK8</accession>
<reference evidence="11 12" key="1">
    <citation type="journal article" date="2017" name="Curr. Biol.">
        <title>The Evolution of Venom by Co-option of Single-Copy Genes.</title>
        <authorList>
            <person name="Martinson E.O."/>
            <person name="Mrinalini"/>
            <person name="Kelkar Y.D."/>
            <person name="Chang C.H."/>
            <person name="Werren J.H."/>
        </authorList>
    </citation>
    <scope>NUCLEOTIDE SEQUENCE [LARGE SCALE GENOMIC DNA]</scope>
    <source>
        <strain evidence="11 12">Alberta</strain>
        <tissue evidence="11">Whole body</tissue>
    </source>
</reference>
<feature type="region of interest" description="Disordered" evidence="9">
    <location>
        <begin position="489"/>
        <end position="583"/>
    </location>
</feature>
<keyword evidence="12" id="KW-1185">Reference proteome</keyword>
<evidence type="ECO:0000259" key="10">
    <source>
        <dbReference type="SMART" id="SM00415"/>
    </source>
</evidence>
<evidence type="ECO:0000256" key="3">
    <source>
        <dbReference type="ARBA" id="ARBA00023015"/>
    </source>
</evidence>
<dbReference type="SUPFAM" id="SSF46785">
    <property type="entry name" value="Winged helix' DNA-binding domain"/>
    <property type="match status" value="1"/>
</dbReference>
<dbReference type="PANTHER" id="PTHR10015:SF427">
    <property type="entry name" value="HEAT SHOCK FACTOR PROTEIN"/>
    <property type="match status" value="1"/>
</dbReference>
<keyword evidence="5" id="KW-0238">DNA-binding</keyword>
<dbReference type="AlphaFoldDB" id="A0A232FFK8"/>
<dbReference type="Pfam" id="PF06546">
    <property type="entry name" value="Vert_HS_TF"/>
    <property type="match status" value="1"/>
</dbReference>
<dbReference type="GO" id="GO:0043565">
    <property type="term" value="F:sequence-specific DNA binding"/>
    <property type="evidence" value="ECO:0007669"/>
    <property type="project" value="InterPro"/>
</dbReference>
<feature type="region of interest" description="Disordered" evidence="9">
    <location>
        <begin position="651"/>
        <end position="688"/>
    </location>
</feature>
<evidence type="ECO:0000256" key="5">
    <source>
        <dbReference type="ARBA" id="ARBA00023125"/>
    </source>
</evidence>
<feature type="compositionally biased region" description="Low complexity" evidence="9">
    <location>
        <begin position="544"/>
        <end position="554"/>
    </location>
</feature>
<dbReference type="InterPro" id="IPR036388">
    <property type="entry name" value="WH-like_DNA-bd_sf"/>
</dbReference>
<dbReference type="Gene3D" id="1.10.10.10">
    <property type="entry name" value="Winged helix-like DNA-binding domain superfamily/Winged helix DNA-binding domain"/>
    <property type="match status" value="1"/>
</dbReference>
<dbReference type="InterPro" id="IPR010542">
    <property type="entry name" value="Vert_HSTF_C"/>
</dbReference>
<dbReference type="Proteomes" id="UP000215335">
    <property type="component" value="Unassembled WGS sequence"/>
</dbReference>
<keyword evidence="3" id="KW-0805">Transcription regulation</keyword>
<feature type="compositionally biased region" description="Polar residues" evidence="9">
    <location>
        <begin position="411"/>
        <end position="427"/>
    </location>
</feature>
<proteinExistence type="inferred from homology"/>
<comment type="subcellular location">
    <subcellularLocation>
        <location evidence="1">Nucleus</location>
    </subcellularLocation>
</comment>
<feature type="compositionally biased region" description="Polar residues" evidence="9">
    <location>
        <begin position="746"/>
        <end position="757"/>
    </location>
</feature>
<dbReference type="EMBL" id="NNAY01000320">
    <property type="protein sequence ID" value="OXU29238.1"/>
    <property type="molecule type" value="Genomic_DNA"/>
</dbReference>
<evidence type="ECO:0000256" key="2">
    <source>
        <dbReference type="ARBA" id="ARBA00006403"/>
    </source>
</evidence>
<evidence type="ECO:0000256" key="7">
    <source>
        <dbReference type="ARBA" id="ARBA00023163"/>
    </source>
</evidence>
<evidence type="ECO:0000313" key="12">
    <source>
        <dbReference type="Proteomes" id="UP000215335"/>
    </source>
</evidence>
<comment type="similarity">
    <text evidence="2">Belongs to the HSF family.</text>
</comment>
<evidence type="ECO:0000256" key="8">
    <source>
        <dbReference type="ARBA" id="ARBA00023242"/>
    </source>
</evidence>
<dbReference type="GO" id="GO:0005634">
    <property type="term" value="C:nucleus"/>
    <property type="evidence" value="ECO:0007669"/>
    <property type="project" value="UniProtKB-SubCell"/>
</dbReference>
<dbReference type="SMART" id="SM00415">
    <property type="entry name" value="HSF"/>
    <property type="match status" value="1"/>
</dbReference>
<feature type="region of interest" description="Disordered" evidence="9">
    <location>
        <begin position="408"/>
        <end position="429"/>
    </location>
</feature>
<feature type="compositionally biased region" description="Low complexity" evidence="9">
    <location>
        <begin position="568"/>
        <end position="577"/>
    </location>
</feature>
<dbReference type="STRING" id="543379.A0A232FFK8"/>
<dbReference type="InterPro" id="IPR000232">
    <property type="entry name" value="HSF_DNA-bd"/>
</dbReference>